<keyword evidence="11" id="KW-1185">Reference proteome</keyword>
<evidence type="ECO:0000256" key="7">
    <source>
        <dbReference type="ARBA" id="ARBA00023177"/>
    </source>
</evidence>
<evidence type="ECO:0000256" key="4">
    <source>
        <dbReference type="ARBA" id="ARBA00022692"/>
    </source>
</evidence>
<keyword evidence="6 8" id="KW-0472">Membrane</keyword>
<feature type="transmembrane region" description="Helical" evidence="8">
    <location>
        <begin position="278"/>
        <end position="304"/>
    </location>
</feature>
<evidence type="ECO:0000313" key="11">
    <source>
        <dbReference type="Proteomes" id="UP000789595"/>
    </source>
</evidence>
<dbReference type="Gene3D" id="1.10.3430.10">
    <property type="entry name" value="Ammonium transporter AmtB like domains"/>
    <property type="match status" value="1"/>
</dbReference>
<keyword evidence="7" id="KW-0924">Ammonia transport</keyword>
<proteinExistence type="inferred from homology"/>
<reference evidence="10" key="1">
    <citation type="submission" date="2021-11" db="EMBL/GenBank/DDBJ databases">
        <authorList>
            <consortium name="Genoscope - CEA"/>
            <person name="William W."/>
        </authorList>
    </citation>
    <scope>NUCLEOTIDE SEQUENCE</scope>
</reference>
<dbReference type="PANTHER" id="PTHR11730:SF6">
    <property type="entry name" value="AMMONIUM TRANSPORTER"/>
    <property type="match status" value="1"/>
</dbReference>
<sequence>MGLDHEARLAALEAQLGQLTDACSRRRLDEHAGHIDETVVDAFFLLVAAVGVFSMQQGFAMLEVGSCAKDHTKEILLKNIMDIAIGAASWWIVGHAIANGDDSFRNSGANGVFGTSGFGYINAATVGKPGFGGQAEWFFGLSFAATSATIVSGAIAERCNMIPYFLLACLLTAFVYPVVAHVAWHESGRLSAYRDERLAFGCGLLDFAGGGVVHLTGGVAALAAAWSVGPRDNKYTSRGDPVPMRQQSVVLQVLGTLTLWLGWFAFNGGSVLSASRAGIAAHCCFTTTLSGAAACLSTGVFFYATKRRVDPAAACNGILAGLVAITPGCATSNALGAMFTGLVAGPLYGASAHFVEYKLRIDDVCSAVSVHATCGMWGLIAAALFATPRYYDAAYETSRGQRCMGAFYGGNGNSLAAAIVFILLDAAWVAVPVLGLFAVMKRTCGVRSDFGGRTSDSELDSSKHGDVILPTSVKMPGSAELRAAAGSDDSILDGLAPAGGISEAKS</sequence>
<dbReference type="OrthoDB" id="534912at2759"/>
<evidence type="ECO:0000256" key="8">
    <source>
        <dbReference type="SAM" id="Phobius"/>
    </source>
</evidence>
<evidence type="ECO:0000256" key="3">
    <source>
        <dbReference type="ARBA" id="ARBA00022448"/>
    </source>
</evidence>
<evidence type="ECO:0000256" key="6">
    <source>
        <dbReference type="ARBA" id="ARBA00023136"/>
    </source>
</evidence>
<comment type="similarity">
    <text evidence="2">Belongs to the ammonia transporter channel (TC 1.A.11.2) family.</text>
</comment>
<feature type="transmembrane region" description="Helical" evidence="8">
    <location>
        <begin position="311"/>
        <end position="328"/>
    </location>
</feature>
<comment type="subcellular location">
    <subcellularLocation>
        <location evidence="1">Membrane</location>
        <topology evidence="1">Multi-pass membrane protein</topology>
    </subcellularLocation>
</comment>
<accession>A0A8J2T1I7</accession>
<feature type="transmembrane region" description="Helical" evidence="8">
    <location>
        <begin position="367"/>
        <end position="386"/>
    </location>
</feature>
<feature type="transmembrane region" description="Helical" evidence="8">
    <location>
        <begin position="163"/>
        <end position="184"/>
    </location>
</feature>
<feature type="transmembrane region" description="Helical" evidence="8">
    <location>
        <begin position="334"/>
        <end position="355"/>
    </location>
</feature>
<dbReference type="InterPro" id="IPR024041">
    <property type="entry name" value="NH4_transpt_AmtB-like_dom"/>
</dbReference>
<feature type="transmembrane region" description="Helical" evidence="8">
    <location>
        <begin position="137"/>
        <end position="156"/>
    </location>
</feature>
<organism evidence="10 11">
    <name type="scientific">Pelagomonas calceolata</name>
    <dbReference type="NCBI Taxonomy" id="35677"/>
    <lineage>
        <taxon>Eukaryota</taxon>
        <taxon>Sar</taxon>
        <taxon>Stramenopiles</taxon>
        <taxon>Ochrophyta</taxon>
        <taxon>Pelagophyceae</taxon>
        <taxon>Pelagomonadales</taxon>
        <taxon>Pelagomonadaceae</taxon>
        <taxon>Pelagomonas</taxon>
    </lineage>
</organism>
<dbReference type="SUPFAM" id="SSF111352">
    <property type="entry name" value="Ammonium transporter"/>
    <property type="match status" value="1"/>
</dbReference>
<dbReference type="GO" id="GO:0008519">
    <property type="term" value="F:ammonium channel activity"/>
    <property type="evidence" value="ECO:0007669"/>
    <property type="project" value="InterPro"/>
</dbReference>
<dbReference type="PANTHER" id="PTHR11730">
    <property type="entry name" value="AMMONIUM TRANSPORTER"/>
    <property type="match status" value="1"/>
</dbReference>
<dbReference type="GO" id="GO:0005886">
    <property type="term" value="C:plasma membrane"/>
    <property type="evidence" value="ECO:0007669"/>
    <property type="project" value="TreeGrafter"/>
</dbReference>
<feature type="transmembrane region" description="Helical" evidence="8">
    <location>
        <begin position="415"/>
        <end position="439"/>
    </location>
</feature>
<dbReference type="Pfam" id="PF00909">
    <property type="entry name" value="Ammonium_transp"/>
    <property type="match status" value="1"/>
</dbReference>
<evidence type="ECO:0000256" key="1">
    <source>
        <dbReference type="ARBA" id="ARBA00004141"/>
    </source>
</evidence>
<evidence type="ECO:0000259" key="9">
    <source>
        <dbReference type="Pfam" id="PF00909"/>
    </source>
</evidence>
<feature type="transmembrane region" description="Helical" evidence="8">
    <location>
        <begin position="249"/>
        <end position="266"/>
    </location>
</feature>
<evidence type="ECO:0000256" key="2">
    <source>
        <dbReference type="ARBA" id="ARBA00005887"/>
    </source>
</evidence>
<gene>
    <name evidence="10" type="ORF">PECAL_6P00630</name>
</gene>
<keyword evidence="5 8" id="KW-1133">Transmembrane helix</keyword>
<feature type="transmembrane region" description="Helical" evidence="8">
    <location>
        <begin position="76"/>
        <end position="98"/>
    </location>
</feature>
<dbReference type="GO" id="GO:0097272">
    <property type="term" value="P:ammonium homeostasis"/>
    <property type="evidence" value="ECO:0007669"/>
    <property type="project" value="TreeGrafter"/>
</dbReference>
<evidence type="ECO:0000256" key="5">
    <source>
        <dbReference type="ARBA" id="ARBA00022989"/>
    </source>
</evidence>
<name>A0A8J2T1I7_9STRA</name>
<dbReference type="EMBL" id="CAKKNE010000006">
    <property type="protein sequence ID" value="CAH0378476.1"/>
    <property type="molecule type" value="Genomic_DNA"/>
</dbReference>
<protein>
    <recommendedName>
        <fullName evidence="9">Ammonium transporter AmtB-like domain-containing protein</fullName>
    </recommendedName>
</protein>
<evidence type="ECO:0000313" key="10">
    <source>
        <dbReference type="EMBL" id="CAH0378476.1"/>
    </source>
</evidence>
<comment type="caution">
    <text evidence="10">The sequence shown here is derived from an EMBL/GenBank/DDBJ whole genome shotgun (WGS) entry which is preliminary data.</text>
</comment>
<dbReference type="Proteomes" id="UP000789595">
    <property type="component" value="Unassembled WGS sequence"/>
</dbReference>
<dbReference type="AlphaFoldDB" id="A0A8J2T1I7"/>
<feature type="transmembrane region" description="Helical" evidence="8">
    <location>
        <begin position="204"/>
        <end position="228"/>
    </location>
</feature>
<dbReference type="InterPro" id="IPR029020">
    <property type="entry name" value="Ammonium/urea_transptr"/>
</dbReference>
<feature type="domain" description="Ammonium transporter AmtB-like" evidence="9">
    <location>
        <begin position="44"/>
        <end position="465"/>
    </location>
</feature>
<keyword evidence="3" id="KW-0813">Transport</keyword>
<keyword evidence="4 8" id="KW-0812">Transmembrane</keyword>
<feature type="transmembrane region" description="Helical" evidence="8">
    <location>
        <begin position="42"/>
        <end position="64"/>
    </location>
</feature>